<proteinExistence type="predicted"/>
<gene>
    <name evidence="4" type="ORF">D0435_05210</name>
</gene>
<dbReference type="SUPFAM" id="SSF56281">
    <property type="entry name" value="Metallo-hydrolase/oxidoreductase"/>
    <property type="match status" value="1"/>
</dbReference>
<protein>
    <submittedName>
        <fullName evidence="4">MBL fold metallo-hydrolase</fullName>
    </submittedName>
</protein>
<keyword evidence="5" id="KW-1185">Reference proteome</keyword>
<dbReference type="CDD" id="cd07732">
    <property type="entry name" value="metallo-hydrolase-like_MBL-fold"/>
    <property type="match status" value="1"/>
</dbReference>
<keyword evidence="2" id="KW-0694">RNA-binding</keyword>
<dbReference type="AlphaFoldDB" id="A0A845QLU6"/>
<dbReference type="GO" id="GO:0004527">
    <property type="term" value="F:exonuclease activity"/>
    <property type="evidence" value="ECO:0007669"/>
    <property type="project" value="UniProtKB-KW"/>
</dbReference>
<evidence type="ECO:0000256" key="1">
    <source>
        <dbReference type="ARBA" id="ARBA00022839"/>
    </source>
</evidence>
<comment type="caution">
    <text evidence="4">The sequence shown here is derived from an EMBL/GenBank/DDBJ whole genome shotgun (WGS) entry which is preliminary data.</text>
</comment>
<feature type="domain" description="Metallo-beta-lactamase" evidence="3">
    <location>
        <begin position="20"/>
        <end position="212"/>
    </location>
</feature>
<name>A0A845QLU6_9FIRM</name>
<dbReference type="InterPro" id="IPR042173">
    <property type="entry name" value="RNase_J_2"/>
</dbReference>
<dbReference type="Proteomes" id="UP000446866">
    <property type="component" value="Unassembled WGS sequence"/>
</dbReference>
<dbReference type="GO" id="GO:0003723">
    <property type="term" value="F:RNA binding"/>
    <property type="evidence" value="ECO:0007669"/>
    <property type="project" value="UniProtKB-KW"/>
</dbReference>
<dbReference type="Gene3D" id="3.40.50.10710">
    <property type="entry name" value="Metallo-hydrolase/oxidoreductase"/>
    <property type="match status" value="1"/>
</dbReference>
<evidence type="ECO:0000256" key="2">
    <source>
        <dbReference type="ARBA" id="ARBA00022884"/>
    </source>
</evidence>
<dbReference type="Pfam" id="PF07521">
    <property type="entry name" value="RMMBL"/>
    <property type="match status" value="1"/>
</dbReference>
<keyword evidence="1" id="KW-0269">Exonuclease</keyword>
<organism evidence="4 5">
    <name type="scientific">Anaerotruncus colihominis</name>
    <dbReference type="NCBI Taxonomy" id="169435"/>
    <lineage>
        <taxon>Bacteria</taxon>
        <taxon>Bacillati</taxon>
        <taxon>Bacillota</taxon>
        <taxon>Clostridia</taxon>
        <taxon>Eubacteriales</taxon>
        <taxon>Oscillospiraceae</taxon>
        <taxon>Anaerotruncus</taxon>
    </lineage>
</organism>
<dbReference type="InterPro" id="IPR001279">
    <property type="entry name" value="Metallo-B-lactamas"/>
</dbReference>
<dbReference type="PANTHER" id="PTHR43694:SF1">
    <property type="entry name" value="RIBONUCLEASE J"/>
    <property type="match status" value="1"/>
</dbReference>
<dbReference type="InterPro" id="IPR011108">
    <property type="entry name" value="RMMBL"/>
</dbReference>
<keyword evidence="4" id="KW-0378">Hydrolase</keyword>
<dbReference type="InterPro" id="IPR036866">
    <property type="entry name" value="RibonucZ/Hydroxyglut_hydro"/>
</dbReference>
<accession>A0A845QLU6</accession>
<evidence type="ECO:0000313" key="5">
    <source>
        <dbReference type="Proteomes" id="UP000446866"/>
    </source>
</evidence>
<evidence type="ECO:0000259" key="3">
    <source>
        <dbReference type="SMART" id="SM00849"/>
    </source>
</evidence>
<sequence>MKQGVCILNIKIYRGTHQIGGCIVGVSTRQTRILIDMGKQLPDTKGNMPAENLSIDDSYDAVVFTHYHNDHVGLLEYIAKNIPLYIGQAAKEILFLEKEQAENPLTDRISKMHIYQEGKTFTIGDIRITPILADHSAFDAYMLLIEADGKSVLHTGDYRLHGLKGAQMEQRLAALSETVDLMITEGTNLSYQNPVTTEERRLGEAAGVLMERFAYTFVLCSPTDFDRLAVFHKASLSKGAFFCDPYQMKLLETVREFDTTNSKEYQFENSKVYLEALAQQVQQEGGFCMAVRGEKSFAEAVKPYIERHNEKSLMIYSMSEGYLKKHKQTLEKMFGGFRYAVKLHTSGHASEEAIWTCVRHVAPKKVIPIHTEQPEKIKLGSMQNRVIFLADGEEYAIL</sequence>
<keyword evidence="1" id="KW-0540">Nuclease</keyword>
<reference evidence="4 5" key="1">
    <citation type="submission" date="2018-08" db="EMBL/GenBank/DDBJ databases">
        <title>Murine metabolic-syndrome-specific gut microbial biobank.</title>
        <authorList>
            <person name="Liu C."/>
        </authorList>
    </citation>
    <scope>NUCLEOTIDE SEQUENCE [LARGE SCALE GENOMIC DNA]</scope>
    <source>
        <strain evidence="4 5">28</strain>
    </source>
</reference>
<dbReference type="SMART" id="SM00849">
    <property type="entry name" value="Lactamase_B"/>
    <property type="match status" value="1"/>
</dbReference>
<dbReference type="Gene3D" id="3.60.15.10">
    <property type="entry name" value="Ribonuclease Z/Hydroxyacylglutathione hydrolase-like"/>
    <property type="match status" value="1"/>
</dbReference>
<dbReference type="EMBL" id="QXWK01000009">
    <property type="protein sequence ID" value="NBH61048.1"/>
    <property type="molecule type" value="Genomic_DNA"/>
</dbReference>
<dbReference type="Pfam" id="PF12706">
    <property type="entry name" value="Lactamase_B_2"/>
    <property type="match status" value="1"/>
</dbReference>
<evidence type="ECO:0000313" key="4">
    <source>
        <dbReference type="EMBL" id="NBH61048.1"/>
    </source>
</evidence>
<dbReference type="PANTHER" id="PTHR43694">
    <property type="entry name" value="RIBONUCLEASE J"/>
    <property type="match status" value="1"/>
</dbReference>